<sequence>MAVVCECNHFTTFGAILEPIFPVSFTEAYSITTEKPASDRSGFLSVTGLLFFTFLCACISYRFLVWMNADKQVRLALHGNAKHVYRGAAPAEENDVNYRDHGSGIDEPCVFGLCQDSQARDHVAGPYH</sequence>
<keyword evidence="1" id="KW-1133">Transmembrane helix</keyword>
<feature type="transmembrane region" description="Helical" evidence="1">
    <location>
        <begin position="43"/>
        <end position="64"/>
    </location>
</feature>
<dbReference type="EMBL" id="UYRU01007926">
    <property type="protein sequence ID" value="VDK41560.1"/>
    <property type="molecule type" value="Genomic_DNA"/>
</dbReference>
<keyword evidence="1" id="KW-0812">Transmembrane</keyword>
<evidence type="ECO:0000313" key="2">
    <source>
        <dbReference type="EMBL" id="VDK41560.1"/>
    </source>
</evidence>
<accession>A0A3P6QC47</accession>
<evidence type="ECO:0000313" key="3">
    <source>
        <dbReference type="Proteomes" id="UP000281553"/>
    </source>
</evidence>
<name>A0A3P6QC47_DIBLA</name>
<dbReference type="OrthoDB" id="10609914at2759"/>
<proteinExistence type="predicted"/>
<organism evidence="2 3">
    <name type="scientific">Dibothriocephalus latus</name>
    <name type="common">Fish tapeworm</name>
    <name type="synonym">Diphyllobothrium latum</name>
    <dbReference type="NCBI Taxonomy" id="60516"/>
    <lineage>
        <taxon>Eukaryota</taxon>
        <taxon>Metazoa</taxon>
        <taxon>Spiralia</taxon>
        <taxon>Lophotrochozoa</taxon>
        <taxon>Platyhelminthes</taxon>
        <taxon>Cestoda</taxon>
        <taxon>Eucestoda</taxon>
        <taxon>Diphyllobothriidea</taxon>
        <taxon>Diphyllobothriidae</taxon>
        <taxon>Dibothriocephalus</taxon>
    </lineage>
</organism>
<evidence type="ECO:0008006" key="4">
    <source>
        <dbReference type="Google" id="ProtNLM"/>
    </source>
</evidence>
<keyword evidence="3" id="KW-1185">Reference proteome</keyword>
<gene>
    <name evidence="2" type="ORF">DILT_LOCUS1261</name>
</gene>
<evidence type="ECO:0000256" key="1">
    <source>
        <dbReference type="SAM" id="Phobius"/>
    </source>
</evidence>
<dbReference type="Proteomes" id="UP000281553">
    <property type="component" value="Unassembled WGS sequence"/>
</dbReference>
<protein>
    <recommendedName>
        <fullName evidence="4">GPS domain-containing protein</fullName>
    </recommendedName>
</protein>
<reference evidence="2 3" key="1">
    <citation type="submission" date="2018-11" db="EMBL/GenBank/DDBJ databases">
        <authorList>
            <consortium name="Pathogen Informatics"/>
        </authorList>
    </citation>
    <scope>NUCLEOTIDE SEQUENCE [LARGE SCALE GENOMIC DNA]</scope>
</reference>
<keyword evidence="1" id="KW-0472">Membrane</keyword>
<dbReference type="AlphaFoldDB" id="A0A3P6QC47"/>